<dbReference type="GO" id="GO:0003700">
    <property type="term" value="F:DNA-binding transcription factor activity"/>
    <property type="evidence" value="ECO:0007669"/>
    <property type="project" value="TreeGrafter"/>
</dbReference>
<dbReference type="GO" id="GO:0005634">
    <property type="term" value="C:nucleus"/>
    <property type="evidence" value="ECO:0007669"/>
    <property type="project" value="TreeGrafter"/>
</dbReference>
<dbReference type="Gene3D" id="3.30.160.60">
    <property type="entry name" value="Classic Zinc Finger"/>
    <property type="match status" value="1"/>
</dbReference>
<dbReference type="PROSITE" id="PS50157">
    <property type="entry name" value="ZINC_FINGER_C2H2_2"/>
    <property type="match status" value="1"/>
</dbReference>
<dbReference type="Pfam" id="PF22992">
    <property type="entry name" value="C2CH-4th_BIRD-IDD"/>
    <property type="match status" value="1"/>
</dbReference>
<sequence>MSNFARKFKEDEQFQSTIISQSSKDSPNPTENGYPEAEVVALSPRTLMAINRYVCEVCHKGFQRDQNLQLHRREHSLPWKLKQRPNTQVKKRVSTSAGSMERRSGSVISAQNGMLFNQIGRLAHTKICGTREYWCDCGTIFSRKDSFVTHRAFCDALAEENYRVNTNLTAGEGMFQSQEQQELFTSVVPSSNSCSNTNASVSISNENTENSSRPSSLSSAGVMNSSNLGPLFNQRMSRAPYIALVSPNSSATALLQKAAEMGAKISDNTIAPILLRGFTGYSSSSTNSSVFAHEGSSNLGLNAVGANSLIIEEHSPEDSRPRHSVSQTALFESPHFVHSGNGNAGSLLGEVHMGGKGEKMTVNFLGGEPGGVNPSTSGKRRYEGNMVGFECPNLHSYW</sequence>
<feature type="domain" description="C2H2-type" evidence="3">
    <location>
        <begin position="53"/>
        <end position="76"/>
    </location>
</feature>
<dbReference type="InterPro" id="IPR036236">
    <property type="entry name" value="Znf_C2H2_sf"/>
</dbReference>
<dbReference type="GO" id="GO:0008270">
    <property type="term" value="F:zinc ion binding"/>
    <property type="evidence" value="ECO:0007669"/>
    <property type="project" value="UniProtKB-KW"/>
</dbReference>
<feature type="compositionally biased region" description="Polar residues" evidence="2">
    <location>
        <begin position="14"/>
        <end position="31"/>
    </location>
</feature>
<organism evidence="4 5">
    <name type="scientific">Rubroshorea leprosula</name>
    <dbReference type="NCBI Taxonomy" id="152421"/>
    <lineage>
        <taxon>Eukaryota</taxon>
        <taxon>Viridiplantae</taxon>
        <taxon>Streptophyta</taxon>
        <taxon>Embryophyta</taxon>
        <taxon>Tracheophyta</taxon>
        <taxon>Spermatophyta</taxon>
        <taxon>Magnoliopsida</taxon>
        <taxon>eudicotyledons</taxon>
        <taxon>Gunneridae</taxon>
        <taxon>Pentapetalae</taxon>
        <taxon>rosids</taxon>
        <taxon>malvids</taxon>
        <taxon>Malvales</taxon>
        <taxon>Dipterocarpaceae</taxon>
        <taxon>Rubroshorea</taxon>
    </lineage>
</organism>
<feature type="region of interest" description="Disordered" evidence="2">
    <location>
        <begin position="1"/>
        <end position="34"/>
    </location>
</feature>
<dbReference type="EMBL" id="BPVZ01000010">
    <property type="protein sequence ID" value="GKU96318.1"/>
    <property type="molecule type" value="Genomic_DNA"/>
</dbReference>
<evidence type="ECO:0000256" key="2">
    <source>
        <dbReference type="SAM" id="MobiDB-lite"/>
    </source>
</evidence>
<dbReference type="Proteomes" id="UP001054252">
    <property type="component" value="Unassembled WGS sequence"/>
</dbReference>
<feature type="compositionally biased region" description="Polar residues" evidence="2">
    <location>
        <begin position="84"/>
        <end position="98"/>
    </location>
</feature>
<name>A0AAV5I5B1_9ROSI</name>
<dbReference type="InterPro" id="IPR055185">
    <property type="entry name" value="C2CH-4th_BIRD-IDD"/>
</dbReference>
<proteinExistence type="predicted"/>
<evidence type="ECO:0000259" key="3">
    <source>
        <dbReference type="PROSITE" id="PS50157"/>
    </source>
</evidence>
<dbReference type="SUPFAM" id="SSF57667">
    <property type="entry name" value="beta-beta-alpha zinc fingers"/>
    <property type="match status" value="1"/>
</dbReference>
<reference evidence="4 5" key="1">
    <citation type="journal article" date="2021" name="Commun. Biol.">
        <title>The genome of Shorea leprosula (Dipterocarpaceae) highlights the ecological relevance of drought in aseasonal tropical rainforests.</title>
        <authorList>
            <person name="Ng K.K.S."/>
            <person name="Kobayashi M.J."/>
            <person name="Fawcett J.A."/>
            <person name="Hatakeyama M."/>
            <person name="Paape T."/>
            <person name="Ng C.H."/>
            <person name="Ang C.C."/>
            <person name="Tnah L.H."/>
            <person name="Lee C.T."/>
            <person name="Nishiyama T."/>
            <person name="Sese J."/>
            <person name="O'Brien M.J."/>
            <person name="Copetti D."/>
            <person name="Mohd Noor M.I."/>
            <person name="Ong R.C."/>
            <person name="Putra M."/>
            <person name="Sireger I.Z."/>
            <person name="Indrioko S."/>
            <person name="Kosugi Y."/>
            <person name="Izuno A."/>
            <person name="Isagi Y."/>
            <person name="Lee S.L."/>
            <person name="Shimizu K.K."/>
        </authorList>
    </citation>
    <scope>NUCLEOTIDE SEQUENCE [LARGE SCALE GENOMIC DNA]</scope>
    <source>
        <strain evidence="4">214</strain>
    </source>
</reference>
<evidence type="ECO:0000313" key="4">
    <source>
        <dbReference type="EMBL" id="GKU96318.1"/>
    </source>
</evidence>
<keyword evidence="1" id="KW-0862">Zinc</keyword>
<feature type="region of interest" description="Disordered" evidence="2">
    <location>
        <begin position="198"/>
        <end position="221"/>
    </location>
</feature>
<dbReference type="PROSITE" id="PS00028">
    <property type="entry name" value="ZINC_FINGER_C2H2_1"/>
    <property type="match status" value="1"/>
</dbReference>
<feature type="region of interest" description="Disordered" evidence="2">
    <location>
        <begin position="84"/>
        <end position="104"/>
    </location>
</feature>
<protein>
    <recommendedName>
        <fullName evidence="3">C2H2-type domain-containing protein</fullName>
    </recommendedName>
</protein>
<keyword evidence="5" id="KW-1185">Reference proteome</keyword>
<keyword evidence="1" id="KW-0863">Zinc-finger</keyword>
<comment type="caution">
    <text evidence="4">The sequence shown here is derived from an EMBL/GenBank/DDBJ whole genome shotgun (WGS) entry which is preliminary data.</text>
</comment>
<evidence type="ECO:0000313" key="5">
    <source>
        <dbReference type="Proteomes" id="UP001054252"/>
    </source>
</evidence>
<dbReference type="PANTHER" id="PTHR10593:SF122">
    <property type="entry name" value="OS02G0518500 PROTEIN"/>
    <property type="match status" value="1"/>
</dbReference>
<gene>
    <name evidence="4" type="ORF">SLEP1_g9568</name>
</gene>
<dbReference type="AlphaFoldDB" id="A0AAV5I5B1"/>
<dbReference type="InterPro" id="IPR031140">
    <property type="entry name" value="IDD1-16"/>
</dbReference>
<keyword evidence="1" id="KW-0479">Metal-binding</keyword>
<dbReference type="Pfam" id="PF00096">
    <property type="entry name" value="zf-C2H2"/>
    <property type="match status" value="1"/>
</dbReference>
<dbReference type="PANTHER" id="PTHR10593">
    <property type="entry name" value="SERINE/THREONINE-PROTEIN KINASE RIO"/>
    <property type="match status" value="1"/>
</dbReference>
<dbReference type="InterPro" id="IPR013087">
    <property type="entry name" value="Znf_C2H2_type"/>
</dbReference>
<evidence type="ECO:0000256" key="1">
    <source>
        <dbReference type="PROSITE-ProRule" id="PRU00042"/>
    </source>
</evidence>
<accession>A0AAV5I5B1</accession>